<keyword evidence="2" id="KW-1133">Transmembrane helix</keyword>
<evidence type="ECO:0008006" key="6">
    <source>
        <dbReference type="Google" id="ProtNLM"/>
    </source>
</evidence>
<feature type="chain" id="PRO_5021444145" description="MANSC domain-containing protein" evidence="3">
    <location>
        <begin position="20"/>
        <end position="295"/>
    </location>
</feature>
<name>A0A504YMN7_FASGI</name>
<gene>
    <name evidence="4" type="ORF">FGIG_04374</name>
</gene>
<sequence length="295" mass="33087">MRTIFSLIGFLFPLNSITAVPPDCATTTDPLRLIAFQHVADQKKVTELAHAGSCVTLQAQCAHLLYCLLEPSEYSCAPLSPYKTTYICHKLQNCLVLVCNGHSERKKQLAFRVLSKTDGDTDVEDLDIRTSVKTLTKLFKTEFLLPWAVFCYITLIVSTVVVFFITLALVLIYCTSCGNKFRQRLHRKDRVPEQSLPHIEGLYRVQSIAHQVCVDDSEAWSAPPTNQPKPPSYQSVVLRSPTTETSGKTLKGSILIRDKSSLMTMEFSLFSYSKLRKTFSCAGKLTSLCDYTLIL</sequence>
<reference evidence="4 5" key="1">
    <citation type="submission" date="2019-04" db="EMBL/GenBank/DDBJ databases">
        <title>Annotation for the trematode Fasciola gigantica.</title>
        <authorList>
            <person name="Choi Y.-J."/>
        </authorList>
    </citation>
    <scope>NUCLEOTIDE SEQUENCE [LARGE SCALE GENOMIC DNA]</scope>
    <source>
        <strain evidence="4">Uganda_cow_1</strain>
    </source>
</reference>
<feature type="region of interest" description="Disordered" evidence="1">
    <location>
        <begin position="220"/>
        <end position="246"/>
    </location>
</feature>
<keyword evidence="2" id="KW-0472">Membrane</keyword>
<accession>A0A504YMN7</accession>
<evidence type="ECO:0000256" key="2">
    <source>
        <dbReference type="SAM" id="Phobius"/>
    </source>
</evidence>
<dbReference type="AlphaFoldDB" id="A0A504YMN7"/>
<comment type="caution">
    <text evidence="4">The sequence shown here is derived from an EMBL/GenBank/DDBJ whole genome shotgun (WGS) entry which is preliminary data.</text>
</comment>
<evidence type="ECO:0000256" key="1">
    <source>
        <dbReference type="SAM" id="MobiDB-lite"/>
    </source>
</evidence>
<dbReference type="OrthoDB" id="6270990at2759"/>
<evidence type="ECO:0000313" key="4">
    <source>
        <dbReference type="EMBL" id="TPP59237.1"/>
    </source>
</evidence>
<feature type="transmembrane region" description="Helical" evidence="2">
    <location>
        <begin position="144"/>
        <end position="174"/>
    </location>
</feature>
<keyword evidence="5" id="KW-1185">Reference proteome</keyword>
<dbReference type="EMBL" id="SUNJ01010959">
    <property type="protein sequence ID" value="TPP59237.1"/>
    <property type="molecule type" value="Genomic_DNA"/>
</dbReference>
<evidence type="ECO:0000313" key="5">
    <source>
        <dbReference type="Proteomes" id="UP000316759"/>
    </source>
</evidence>
<dbReference type="Proteomes" id="UP000316759">
    <property type="component" value="Unassembled WGS sequence"/>
</dbReference>
<organism evidence="4 5">
    <name type="scientific">Fasciola gigantica</name>
    <name type="common">Giant liver fluke</name>
    <dbReference type="NCBI Taxonomy" id="46835"/>
    <lineage>
        <taxon>Eukaryota</taxon>
        <taxon>Metazoa</taxon>
        <taxon>Spiralia</taxon>
        <taxon>Lophotrochozoa</taxon>
        <taxon>Platyhelminthes</taxon>
        <taxon>Trematoda</taxon>
        <taxon>Digenea</taxon>
        <taxon>Plagiorchiida</taxon>
        <taxon>Echinostomata</taxon>
        <taxon>Echinostomatoidea</taxon>
        <taxon>Fasciolidae</taxon>
        <taxon>Fasciola</taxon>
    </lineage>
</organism>
<feature type="signal peptide" evidence="3">
    <location>
        <begin position="1"/>
        <end position="19"/>
    </location>
</feature>
<keyword evidence="2" id="KW-0812">Transmembrane</keyword>
<proteinExistence type="predicted"/>
<protein>
    <recommendedName>
        <fullName evidence="6">MANSC domain-containing protein</fullName>
    </recommendedName>
</protein>
<keyword evidence="3" id="KW-0732">Signal</keyword>
<feature type="compositionally biased region" description="Polar residues" evidence="1">
    <location>
        <begin position="232"/>
        <end position="246"/>
    </location>
</feature>
<evidence type="ECO:0000256" key="3">
    <source>
        <dbReference type="SAM" id="SignalP"/>
    </source>
</evidence>